<keyword evidence="2 4" id="KW-0238">DNA-binding</keyword>
<keyword evidence="7" id="KW-1185">Reference proteome</keyword>
<name>A0ABX8TY99_9ACTN</name>
<dbReference type="Pfam" id="PF00440">
    <property type="entry name" value="TetR_N"/>
    <property type="match status" value="1"/>
</dbReference>
<keyword evidence="3" id="KW-0804">Transcription</keyword>
<evidence type="ECO:0000256" key="2">
    <source>
        <dbReference type="ARBA" id="ARBA00023125"/>
    </source>
</evidence>
<gene>
    <name evidence="6" type="ORF">Nocox_13535</name>
</gene>
<sequence length="275" mass="29277">MPDTEGRVPVDVVEAALRAAERLGKDVADVPVLAIAQEAGVSRSTLLRRVGGSRQALDAAVRAAGVDPGGQRPVRERAIEAGARLIGEHGLAALTLDAVATAARCSLPSLYVTFGGRDELLRAIFERHMPLLNIDDVITGTPADLSETVNRIYLLLAEALTREPRVMPAMLAEALARPGEPALRRLLEHFTPRKLTGLGLGGWLASEMAAGRIRPLPLPLLIQQLIAPAVMHFVLRPAIDQVPGFDLPSVEETCAVFSEAFLRAVATPAAGIEHT</sequence>
<feature type="DNA-binding region" description="H-T-H motif" evidence="4">
    <location>
        <begin position="95"/>
        <end position="114"/>
    </location>
</feature>
<dbReference type="PANTHER" id="PTHR30055:SF234">
    <property type="entry name" value="HTH-TYPE TRANSCRIPTIONAL REGULATOR BETI"/>
    <property type="match status" value="1"/>
</dbReference>
<dbReference type="Gene3D" id="1.10.357.10">
    <property type="entry name" value="Tetracycline Repressor, domain 2"/>
    <property type="match status" value="1"/>
</dbReference>
<organism evidence="6 7">
    <name type="scientific">Nonomuraea coxensis DSM 45129</name>
    <dbReference type="NCBI Taxonomy" id="1122611"/>
    <lineage>
        <taxon>Bacteria</taxon>
        <taxon>Bacillati</taxon>
        <taxon>Actinomycetota</taxon>
        <taxon>Actinomycetes</taxon>
        <taxon>Streptosporangiales</taxon>
        <taxon>Streptosporangiaceae</taxon>
        <taxon>Nonomuraea</taxon>
    </lineage>
</organism>
<proteinExistence type="predicted"/>
<evidence type="ECO:0000313" key="7">
    <source>
        <dbReference type="Proteomes" id="UP000824681"/>
    </source>
</evidence>
<evidence type="ECO:0000256" key="1">
    <source>
        <dbReference type="ARBA" id="ARBA00023015"/>
    </source>
</evidence>
<feature type="domain" description="HTH tetR-type" evidence="5">
    <location>
        <begin position="72"/>
        <end position="132"/>
    </location>
</feature>
<dbReference type="RefSeq" id="WP_020547430.1">
    <property type="nucleotide sequence ID" value="NZ_CP068985.1"/>
</dbReference>
<dbReference type="InterPro" id="IPR001647">
    <property type="entry name" value="HTH_TetR"/>
</dbReference>
<dbReference type="Proteomes" id="UP000824681">
    <property type="component" value="Chromosome"/>
</dbReference>
<evidence type="ECO:0000256" key="3">
    <source>
        <dbReference type="ARBA" id="ARBA00023163"/>
    </source>
</evidence>
<accession>A0ABX8TY99</accession>
<reference evidence="6 7" key="1">
    <citation type="journal article" date="2021" name="ACS Chem. Biol.">
        <title>Genomic-Led Discovery of a Novel Glycopeptide Antibiotic by Nonomuraea coxensis DSM 45129.</title>
        <authorList>
            <person name="Yushchuk O."/>
            <person name="Vior N.M."/>
            <person name="Andreo-Vidal A."/>
            <person name="Berini F."/>
            <person name="Ruckert C."/>
            <person name="Busche T."/>
            <person name="Binda E."/>
            <person name="Kalinowski J."/>
            <person name="Truman A.W."/>
            <person name="Marinelli F."/>
        </authorList>
    </citation>
    <scope>NUCLEOTIDE SEQUENCE [LARGE SCALE GENOMIC DNA]</scope>
    <source>
        <strain evidence="6 7">DSM 45129</strain>
    </source>
</reference>
<evidence type="ECO:0000259" key="5">
    <source>
        <dbReference type="PROSITE" id="PS50977"/>
    </source>
</evidence>
<evidence type="ECO:0000256" key="4">
    <source>
        <dbReference type="PROSITE-ProRule" id="PRU00335"/>
    </source>
</evidence>
<evidence type="ECO:0000313" key="6">
    <source>
        <dbReference type="EMBL" id="QYC40324.1"/>
    </source>
</evidence>
<dbReference type="InterPro" id="IPR009057">
    <property type="entry name" value="Homeodomain-like_sf"/>
</dbReference>
<dbReference type="PROSITE" id="PS50977">
    <property type="entry name" value="HTH_TETR_2"/>
    <property type="match status" value="1"/>
</dbReference>
<protein>
    <submittedName>
        <fullName evidence="6">Transcriptional regulator BetI</fullName>
    </submittedName>
</protein>
<dbReference type="InterPro" id="IPR050109">
    <property type="entry name" value="HTH-type_TetR-like_transc_reg"/>
</dbReference>
<dbReference type="EMBL" id="CP068985">
    <property type="protein sequence ID" value="QYC40324.1"/>
    <property type="molecule type" value="Genomic_DNA"/>
</dbReference>
<keyword evidence="1" id="KW-0805">Transcription regulation</keyword>
<dbReference type="PANTHER" id="PTHR30055">
    <property type="entry name" value="HTH-TYPE TRANSCRIPTIONAL REGULATOR RUTR"/>
    <property type="match status" value="1"/>
</dbReference>
<dbReference type="SUPFAM" id="SSF46689">
    <property type="entry name" value="Homeodomain-like"/>
    <property type="match status" value="1"/>
</dbReference>